<keyword evidence="6" id="KW-0067">ATP-binding</keyword>
<reference evidence="10 11" key="1">
    <citation type="submission" date="2017-07" db="EMBL/GenBank/DDBJ databases">
        <title>Mechanisms for carbon and nitrogen cycling indicate functional differentiation within the Candidate Phyla Radiation.</title>
        <authorList>
            <person name="Danczak R.E."/>
            <person name="Johnston M.D."/>
            <person name="Kenah C."/>
            <person name="Slattery M."/>
            <person name="Wrighton K.C."/>
            <person name="Wilkins M.J."/>
        </authorList>
    </citation>
    <scope>NUCLEOTIDE SEQUENCE [LARGE SCALE GENOMIC DNA]</scope>
    <source>
        <strain evidence="10">Licking1014_85</strain>
    </source>
</reference>
<dbReference type="Pfam" id="PF03054">
    <property type="entry name" value="tRNA_Me_trans"/>
    <property type="match status" value="1"/>
</dbReference>
<gene>
    <name evidence="10" type="ORF">CEN91_604</name>
</gene>
<dbReference type="Proteomes" id="UP000315589">
    <property type="component" value="Unassembled WGS sequence"/>
</dbReference>
<dbReference type="GO" id="GO:0103016">
    <property type="term" value="F:tRNA-uridine 2-sulfurtransferase activity"/>
    <property type="evidence" value="ECO:0007669"/>
    <property type="project" value="UniProtKB-EC"/>
</dbReference>
<dbReference type="EMBL" id="VMGI01000100">
    <property type="protein sequence ID" value="TSC91700.1"/>
    <property type="molecule type" value="Genomic_DNA"/>
</dbReference>
<evidence type="ECO:0000256" key="8">
    <source>
        <dbReference type="ARBA" id="ARBA00023157"/>
    </source>
</evidence>
<dbReference type="InterPro" id="IPR004506">
    <property type="entry name" value="MnmA-like"/>
</dbReference>
<keyword evidence="8" id="KW-1015">Disulfide bond</keyword>
<evidence type="ECO:0000256" key="4">
    <source>
        <dbReference type="ARBA" id="ARBA00022694"/>
    </source>
</evidence>
<dbReference type="EC" id="2.8.1.13" evidence="1"/>
<dbReference type="CDD" id="cd01998">
    <property type="entry name" value="MnmA_TRMU-like"/>
    <property type="match status" value="1"/>
</dbReference>
<feature type="non-terminal residue" evidence="10">
    <location>
        <position position="240"/>
    </location>
</feature>
<proteinExistence type="predicted"/>
<sequence length="240" mass="27290">MKCALSGGVDSAVSAALLKQKGFAVTAVFMKNFDAIKHNISVSGCTSAEDQYMAKTAAQFLSIPFYVVNFEREYQKYVLDYFWKEFKNGRTPNPDVLCNTFIKFGELLKFAKSMGIDSVATGHYARLRREILNPKSQIPNKPKIQNSEYKIQLLRGKDKNKDQSYFLWQLSQEQLENIIFPIGELTKPEVRKLAKKFKLPNAERKDSQGICFVGKISVNEFLKTQIKPKKGKVILKDGTI</sequence>
<evidence type="ECO:0000256" key="5">
    <source>
        <dbReference type="ARBA" id="ARBA00022741"/>
    </source>
</evidence>
<dbReference type="SUPFAM" id="SSF52402">
    <property type="entry name" value="Adenine nucleotide alpha hydrolases-like"/>
    <property type="match status" value="1"/>
</dbReference>
<keyword evidence="3" id="KW-0808">Transferase</keyword>
<dbReference type="InterPro" id="IPR014729">
    <property type="entry name" value="Rossmann-like_a/b/a_fold"/>
</dbReference>
<evidence type="ECO:0000256" key="2">
    <source>
        <dbReference type="ARBA" id="ARBA00022555"/>
    </source>
</evidence>
<evidence type="ECO:0000256" key="9">
    <source>
        <dbReference type="ARBA" id="ARBA00051542"/>
    </source>
</evidence>
<name>A0A554LFP9_9BACT</name>
<comment type="caution">
    <text evidence="10">The sequence shown here is derived from an EMBL/GenBank/DDBJ whole genome shotgun (WGS) entry which is preliminary data.</text>
</comment>
<evidence type="ECO:0000256" key="7">
    <source>
        <dbReference type="ARBA" id="ARBA00022884"/>
    </source>
</evidence>
<dbReference type="PANTHER" id="PTHR11933:SF5">
    <property type="entry name" value="MITOCHONDRIAL TRNA-SPECIFIC 2-THIOURIDYLASE 1"/>
    <property type="match status" value="1"/>
</dbReference>
<organism evidence="10 11">
    <name type="scientific">Candidatus Berkelbacteria bacterium Licking1014_85</name>
    <dbReference type="NCBI Taxonomy" id="2017148"/>
    <lineage>
        <taxon>Bacteria</taxon>
        <taxon>Candidatus Berkelbacteria</taxon>
    </lineage>
</organism>
<evidence type="ECO:0000313" key="10">
    <source>
        <dbReference type="EMBL" id="TSC91700.1"/>
    </source>
</evidence>
<accession>A0A554LFP9</accession>
<dbReference type="AlphaFoldDB" id="A0A554LFP9"/>
<evidence type="ECO:0000256" key="1">
    <source>
        <dbReference type="ARBA" id="ARBA00011949"/>
    </source>
</evidence>
<dbReference type="NCBIfam" id="TIGR00420">
    <property type="entry name" value="trmU"/>
    <property type="match status" value="1"/>
</dbReference>
<comment type="catalytic activity">
    <reaction evidence="9">
        <text>S-sulfanyl-L-cysteinyl-[protein] + uridine(34) in tRNA + AH2 + ATP = 2-thiouridine(34) in tRNA + L-cysteinyl-[protein] + A + AMP + diphosphate + H(+)</text>
        <dbReference type="Rhea" id="RHEA:47032"/>
        <dbReference type="Rhea" id="RHEA-COMP:10131"/>
        <dbReference type="Rhea" id="RHEA-COMP:11726"/>
        <dbReference type="Rhea" id="RHEA-COMP:11727"/>
        <dbReference type="Rhea" id="RHEA-COMP:11728"/>
        <dbReference type="ChEBI" id="CHEBI:13193"/>
        <dbReference type="ChEBI" id="CHEBI:15378"/>
        <dbReference type="ChEBI" id="CHEBI:17499"/>
        <dbReference type="ChEBI" id="CHEBI:29950"/>
        <dbReference type="ChEBI" id="CHEBI:30616"/>
        <dbReference type="ChEBI" id="CHEBI:33019"/>
        <dbReference type="ChEBI" id="CHEBI:61963"/>
        <dbReference type="ChEBI" id="CHEBI:65315"/>
        <dbReference type="ChEBI" id="CHEBI:87170"/>
        <dbReference type="ChEBI" id="CHEBI:456215"/>
        <dbReference type="EC" id="2.8.1.13"/>
    </reaction>
</comment>
<dbReference type="PANTHER" id="PTHR11933">
    <property type="entry name" value="TRNA 5-METHYLAMINOMETHYL-2-THIOURIDYLATE -METHYLTRANSFERASE"/>
    <property type="match status" value="1"/>
</dbReference>
<dbReference type="FunFam" id="3.40.50.620:FF:000115">
    <property type="entry name" value="tRNA-specific 2-thiouridylase MnmA"/>
    <property type="match status" value="1"/>
</dbReference>
<keyword evidence="5" id="KW-0547">Nucleotide-binding</keyword>
<keyword evidence="4" id="KW-0819">tRNA processing</keyword>
<dbReference type="Gene3D" id="3.40.50.620">
    <property type="entry name" value="HUPs"/>
    <property type="match status" value="1"/>
</dbReference>
<evidence type="ECO:0000256" key="3">
    <source>
        <dbReference type="ARBA" id="ARBA00022679"/>
    </source>
</evidence>
<keyword evidence="7" id="KW-0694">RNA-binding</keyword>
<protein>
    <recommendedName>
        <fullName evidence="1">tRNA-uridine 2-sulfurtransferase</fullName>
        <ecNumber evidence="1">2.8.1.13</ecNumber>
    </recommendedName>
</protein>
<dbReference type="GO" id="GO:0000049">
    <property type="term" value="F:tRNA binding"/>
    <property type="evidence" value="ECO:0007669"/>
    <property type="project" value="UniProtKB-KW"/>
</dbReference>
<evidence type="ECO:0000256" key="6">
    <source>
        <dbReference type="ARBA" id="ARBA00022840"/>
    </source>
</evidence>
<keyword evidence="2" id="KW-0820">tRNA-binding</keyword>
<dbReference type="GO" id="GO:0002143">
    <property type="term" value="P:tRNA wobble position uridine thiolation"/>
    <property type="evidence" value="ECO:0007669"/>
    <property type="project" value="TreeGrafter"/>
</dbReference>
<dbReference type="GO" id="GO:0005524">
    <property type="term" value="F:ATP binding"/>
    <property type="evidence" value="ECO:0007669"/>
    <property type="project" value="UniProtKB-KW"/>
</dbReference>
<evidence type="ECO:0000313" key="11">
    <source>
        <dbReference type="Proteomes" id="UP000315589"/>
    </source>
</evidence>